<dbReference type="GO" id="GO:0030153">
    <property type="term" value="P:bacteriocin immunity"/>
    <property type="evidence" value="ECO:0007669"/>
    <property type="project" value="InterPro"/>
</dbReference>
<sequence length="90" mass="10744">MRLKWFAIGNKRRDEALSILDKLIASFYHNYGVQPLTDLFLKYKNELENSRKSTSVILSRMNSELSRIFMQNEIRLTEEQSKLLKDLRHL</sequence>
<reference evidence="1 2" key="1">
    <citation type="journal article" date="2018" name="Sci. Rep.">
        <title>Network-guided genomic and metagenomic analysis of the faecal microbiota of the critically endangered kakapo.</title>
        <authorList>
            <person name="Waite D.W."/>
            <person name="Dsouza M."/>
            <person name="Sekiguchi Y."/>
            <person name="Hugenholtz P."/>
            <person name="Taylor M.W."/>
        </authorList>
    </citation>
    <scope>NUCLEOTIDE SEQUENCE [LARGE SCALE GENOMIC DNA]</scope>
    <source>
        <strain evidence="1 2">BI02</strain>
    </source>
</reference>
<dbReference type="InterPro" id="IPR053739">
    <property type="entry name" value="Bact_Immunity_Domain_sf"/>
</dbReference>
<protein>
    <submittedName>
        <fullName evidence="1">Bacteriocin immunity protein</fullName>
    </submittedName>
</protein>
<dbReference type="EMBL" id="NETH01000005">
    <property type="protein sequence ID" value="RCW17710.1"/>
    <property type="molecule type" value="Genomic_DNA"/>
</dbReference>
<organism evidence="1 2">
    <name type="scientific">Streptococcus gallolyticus</name>
    <dbReference type="NCBI Taxonomy" id="315405"/>
    <lineage>
        <taxon>Bacteria</taxon>
        <taxon>Bacillati</taxon>
        <taxon>Bacillota</taxon>
        <taxon>Bacilli</taxon>
        <taxon>Lactobacillales</taxon>
        <taxon>Streptococcaceae</taxon>
        <taxon>Streptococcus</taxon>
    </lineage>
</organism>
<dbReference type="InterPro" id="IPR015046">
    <property type="entry name" value="LciA_Immunity-like"/>
</dbReference>
<dbReference type="Gene3D" id="1.20.1440.140">
    <property type="match status" value="1"/>
</dbReference>
<evidence type="ECO:0000313" key="2">
    <source>
        <dbReference type="Proteomes" id="UP000253215"/>
    </source>
</evidence>
<dbReference type="AlphaFoldDB" id="A0A368UFI9"/>
<dbReference type="Pfam" id="PF08951">
    <property type="entry name" value="EntA_Immun"/>
    <property type="match status" value="1"/>
</dbReference>
<name>A0A368UFI9_9STRE</name>
<comment type="caution">
    <text evidence="1">The sequence shown here is derived from an EMBL/GenBank/DDBJ whole genome shotgun (WGS) entry which is preliminary data.</text>
</comment>
<evidence type="ECO:0000313" key="1">
    <source>
        <dbReference type="EMBL" id="RCW17710.1"/>
    </source>
</evidence>
<dbReference type="Proteomes" id="UP000253215">
    <property type="component" value="Unassembled WGS sequence"/>
</dbReference>
<proteinExistence type="predicted"/>
<accession>A0A368UFI9</accession>
<gene>
    <name evidence="1" type="ORF">CAC02_01635</name>
</gene>